<sequence length="164" mass="17709">MKNILTPLALLACLGFITACEKAEDPFVPREVAPALVQIINATYQTDFATEPNVPSDSTAPLALKIRVLKLDKTNILDHTKGIDSIPVPNLNVKLLKRDGTALGEGTTDASGTLTLTKTWAELGLVPNYANPPLKYYKGQIIRLSWTGAIDGVAFTRFSSVSVR</sequence>
<name>A0A2S7IMS6_9BACT</name>
<protein>
    <submittedName>
        <fullName evidence="2">Uncharacterized protein</fullName>
    </submittedName>
</protein>
<gene>
    <name evidence="2" type="ORF">C5O19_04820</name>
</gene>
<organism evidence="2 3">
    <name type="scientific">Siphonobacter curvatus</name>
    <dbReference type="NCBI Taxonomy" id="2094562"/>
    <lineage>
        <taxon>Bacteria</taxon>
        <taxon>Pseudomonadati</taxon>
        <taxon>Bacteroidota</taxon>
        <taxon>Cytophagia</taxon>
        <taxon>Cytophagales</taxon>
        <taxon>Cytophagaceae</taxon>
        <taxon>Siphonobacter</taxon>
    </lineage>
</organism>
<reference evidence="3" key="1">
    <citation type="submission" date="2018-02" db="EMBL/GenBank/DDBJ databases">
        <title>Genome sequencing of Solimonas sp. HR-BB.</title>
        <authorList>
            <person name="Lee Y."/>
            <person name="Jeon C.O."/>
        </authorList>
    </citation>
    <scope>NUCLEOTIDE SEQUENCE [LARGE SCALE GENOMIC DNA]</scope>
    <source>
        <strain evidence="3">HR-U</strain>
    </source>
</reference>
<comment type="caution">
    <text evidence="2">The sequence shown here is derived from an EMBL/GenBank/DDBJ whole genome shotgun (WGS) entry which is preliminary data.</text>
</comment>
<evidence type="ECO:0000313" key="3">
    <source>
        <dbReference type="Proteomes" id="UP000239590"/>
    </source>
</evidence>
<keyword evidence="1" id="KW-0732">Signal</keyword>
<dbReference type="PROSITE" id="PS51257">
    <property type="entry name" value="PROKAR_LIPOPROTEIN"/>
    <property type="match status" value="1"/>
</dbReference>
<dbReference type="Proteomes" id="UP000239590">
    <property type="component" value="Unassembled WGS sequence"/>
</dbReference>
<dbReference type="OrthoDB" id="1493417at2"/>
<dbReference type="EMBL" id="PTRA01000001">
    <property type="protein sequence ID" value="PQA58985.1"/>
    <property type="molecule type" value="Genomic_DNA"/>
</dbReference>
<dbReference type="RefSeq" id="WP_104710149.1">
    <property type="nucleotide sequence ID" value="NZ_PTRA01000001.1"/>
</dbReference>
<evidence type="ECO:0000313" key="2">
    <source>
        <dbReference type="EMBL" id="PQA58985.1"/>
    </source>
</evidence>
<proteinExistence type="predicted"/>
<keyword evidence="3" id="KW-1185">Reference proteome</keyword>
<feature type="chain" id="PRO_5015542320" evidence="1">
    <location>
        <begin position="24"/>
        <end position="164"/>
    </location>
</feature>
<dbReference type="AlphaFoldDB" id="A0A2S7IMS6"/>
<feature type="signal peptide" evidence="1">
    <location>
        <begin position="1"/>
        <end position="23"/>
    </location>
</feature>
<accession>A0A2S7IMS6</accession>
<evidence type="ECO:0000256" key="1">
    <source>
        <dbReference type="SAM" id="SignalP"/>
    </source>
</evidence>